<sequence>MRLCMFASYWRIFLRFGLFVGLGAMLFTQALQAEPTKLTNKNAQIIQIDEILTHISTFKNMIFVGNAGGKIDIFTLQSKKAHKIQNLTLPPIQDYFGNSHAPRVYDITTFDGKTLFILAEGSKGTKQILELSLQSPQKITPILQTSTSPKRIVAFDKDKLVVGFLSNEIGLFDLKNKTFIYKAHPSLAGFSDLCVNPPFIFSTDESGIVNVIDITSGKILKRLDMINKDNNYQIASAKNAILTASVDRQMAIYTFKTDTHTPFALQNATKIESEFLIYSVGISPNGTLGAYSKNEQNDIAIINLITKQELFTLKGATSLINTLIFYDEQTLIVGSDDKHFMIWHLGV</sequence>
<dbReference type="InterPro" id="IPR015943">
    <property type="entry name" value="WD40/YVTN_repeat-like_dom_sf"/>
</dbReference>
<protein>
    <submittedName>
        <fullName evidence="1">Periplasmic nitrate reductase component NapL</fullName>
    </submittedName>
</protein>
<organism evidence="1 2">
    <name type="scientific">Helicobacter cinaedi</name>
    <dbReference type="NCBI Taxonomy" id="213"/>
    <lineage>
        <taxon>Bacteria</taxon>
        <taxon>Pseudomonadati</taxon>
        <taxon>Campylobacterota</taxon>
        <taxon>Epsilonproteobacteria</taxon>
        <taxon>Campylobacterales</taxon>
        <taxon>Helicobacteraceae</taxon>
        <taxon>Helicobacter</taxon>
    </lineage>
</organism>
<dbReference type="SMART" id="SM00320">
    <property type="entry name" value="WD40"/>
    <property type="match status" value="2"/>
</dbReference>
<gene>
    <name evidence="1" type="ORF">NCTC12221_00600</name>
</gene>
<evidence type="ECO:0000313" key="2">
    <source>
        <dbReference type="Proteomes" id="UP000255335"/>
    </source>
</evidence>
<reference evidence="1 2" key="1">
    <citation type="submission" date="2018-06" db="EMBL/GenBank/DDBJ databases">
        <authorList>
            <consortium name="Pathogen Informatics"/>
            <person name="Doyle S."/>
        </authorList>
    </citation>
    <scope>NUCLEOTIDE SEQUENCE [LARGE SCALE GENOMIC DNA]</scope>
    <source>
        <strain evidence="1 2">NCTC12221</strain>
    </source>
</reference>
<proteinExistence type="predicted"/>
<dbReference type="Gene3D" id="2.130.10.10">
    <property type="entry name" value="YVTN repeat-like/Quinoprotein amine dehydrogenase"/>
    <property type="match status" value="1"/>
</dbReference>
<dbReference type="RefSeq" id="WP_115025916.1">
    <property type="nucleotide sequence ID" value="NZ_UGHZ01000001.1"/>
</dbReference>
<dbReference type="AlphaFoldDB" id="A0A377JQ35"/>
<dbReference type="InterPro" id="IPR001680">
    <property type="entry name" value="WD40_rpt"/>
</dbReference>
<evidence type="ECO:0000313" key="1">
    <source>
        <dbReference type="EMBL" id="STP09165.1"/>
    </source>
</evidence>
<dbReference type="Proteomes" id="UP000255335">
    <property type="component" value="Unassembled WGS sequence"/>
</dbReference>
<dbReference type="SUPFAM" id="SSF50978">
    <property type="entry name" value="WD40 repeat-like"/>
    <property type="match status" value="1"/>
</dbReference>
<dbReference type="EMBL" id="UGHZ01000001">
    <property type="protein sequence ID" value="STP09165.1"/>
    <property type="molecule type" value="Genomic_DNA"/>
</dbReference>
<dbReference type="InterPro" id="IPR036322">
    <property type="entry name" value="WD40_repeat_dom_sf"/>
</dbReference>
<accession>A0A377JQ35</accession>
<name>A0A377JQ35_9HELI</name>